<dbReference type="PRINTS" id="PR00035">
    <property type="entry name" value="HTHGNTR"/>
</dbReference>
<dbReference type="PROSITE" id="PS50949">
    <property type="entry name" value="HTH_GNTR"/>
    <property type="match status" value="1"/>
</dbReference>
<gene>
    <name evidence="5" type="ORF">E1262_11165</name>
</gene>
<dbReference type="InterPro" id="IPR036390">
    <property type="entry name" value="WH_DNA-bd_sf"/>
</dbReference>
<sequence length="219" mass="23673">MLPALTQPVSRTEQVRDTLRRAILDGQLAPGQPLVERELATRLGVSKTPVREALKLLHASGLVRISSYEAVTVRSVDAATVREVYQARLVLEPAAVRLAVGARGAVEHAAARAALKEAEEAMSRGDIAAMGLANRTFHRELYLASGNSFLNGFLDQVQDLSALVATAGWRHEPTYKEEAGQHADILAGYEAGDADRAEQLLRDHIERSFASVERAIASA</sequence>
<dbReference type="Gene3D" id="1.10.10.10">
    <property type="entry name" value="Winged helix-like DNA-binding domain superfamily/Winged helix DNA-binding domain"/>
    <property type="match status" value="1"/>
</dbReference>
<feature type="domain" description="HTH gntR-type" evidence="4">
    <location>
        <begin position="9"/>
        <end position="76"/>
    </location>
</feature>
<proteinExistence type="predicted"/>
<dbReference type="PANTHER" id="PTHR43537">
    <property type="entry name" value="TRANSCRIPTIONAL REGULATOR, GNTR FAMILY"/>
    <property type="match status" value="1"/>
</dbReference>
<dbReference type="AlphaFoldDB" id="A0A4R5AI96"/>
<dbReference type="EMBL" id="SMLB01000012">
    <property type="protein sequence ID" value="TDD69832.1"/>
    <property type="molecule type" value="Genomic_DNA"/>
</dbReference>
<dbReference type="OrthoDB" id="5243844at2"/>
<dbReference type="Pfam" id="PF07729">
    <property type="entry name" value="FCD"/>
    <property type="match status" value="1"/>
</dbReference>
<keyword evidence="2" id="KW-0238">DNA-binding</keyword>
<dbReference type="InterPro" id="IPR011711">
    <property type="entry name" value="GntR_C"/>
</dbReference>
<dbReference type="InterPro" id="IPR008920">
    <property type="entry name" value="TF_FadR/GntR_C"/>
</dbReference>
<dbReference type="Proteomes" id="UP000295217">
    <property type="component" value="Unassembled WGS sequence"/>
</dbReference>
<name>A0A4R5AI96_9ACTN</name>
<evidence type="ECO:0000256" key="2">
    <source>
        <dbReference type="ARBA" id="ARBA00023125"/>
    </source>
</evidence>
<dbReference type="Pfam" id="PF00392">
    <property type="entry name" value="GntR"/>
    <property type="match status" value="1"/>
</dbReference>
<evidence type="ECO:0000313" key="5">
    <source>
        <dbReference type="EMBL" id="TDD69832.1"/>
    </source>
</evidence>
<dbReference type="SMART" id="SM00345">
    <property type="entry name" value="HTH_GNTR"/>
    <property type="match status" value="1"/>
</dbReference>
<comment type="caution">
    <text evidence="5">The sequence shown here is derived from an EMBL/GenBank/DDBJ whole genome shotgun (WGS) entry which is preliminary data.</text>
</comment>
<dbReference type="Gene3D" id="1.20.120.530">
    <property type="entry name" value="GntR ligand-binding domain-like"/>
    <property type="match status" value="1"/>
</dbReference>
<dbReference type="RefSeq" id="WP_132103212.1">
    <property type="nucleotide sequence ID" value="NZ_SMLB01000012.1"/>
</dbReference>
<protein>
    <submittedName>
        <fullName evidence="5">GntR family transcriptional regulator</fullName>
    </submittedName>
</protein>
<dbReference type="CDD" id="cd07377">
    <property type="entry name" value="WHTH_GntR"/>
    <property type="match status" value="1"/>
</dbReference>
<evidence type="ECO:0000256" key="3">
    <source>
        <dbReference type="ARBA" id="ARBA00023163"/>
    </source>
</evidence>
<dbReference type="GO" id="GO:0003700">
    <property type="term" value="F:DNA-binding transcription factor activity"/>
    <property type="evidence" value="ECO:0007669"/>
    <property type="project" value="InterPro"/>
</dbReference>
<dbReference type="SUPFAM" id="SSF46785">
    <property type="entry name" value="Winged helix' DNA-binding domain"/>
    <property type="match status" value="1"/>
</dbReference>
<evidence type="ECO:0000259" key="4">
    <source>
        <dbReference type="PROSITE" id="PS50949"/>
    </source>
</evidence>
<keyword evidence="6" id="KW-1185">Reference proteome</keyword>
<keyword evidence="1" id="KW-0805">Transcription regulation</keyword>
<keyword evidence="3" id="KW-0804">Transcription</keyword>
<reference evidence="5 6" key="1">
    <citation type="submission" date="2019-02" db="EMBL/GenBank/DDBJ databases">
        <title>Draft genome sequences of novel Actinobacteria.</title>
        <authorList>
            <person name="Sahin N."/>
            <person name="Ay H."/>
            <person name="Saygin H."/>
        </authorList>
    </citation>
    <scope>NUCLEOTIDE SEQUENCE [LARGE SCALE GENOMIC DNA]</scope>
    <source>
        <strain evidence="5 6">8K307</strain>
    </source>
</reference>
<dbReference type="SMART" id="SM00895">
    <property type="entry name" value="FCD"/>
    <property type="match status" value="1"/>
</dbReference>
<dbReference type="PANTHER" id="PTHR43537:SF24">
    <property type="entry name" value="GLUCONATE OPERON TRANSCRIPTIONAL REPRESSOR"/>
    <property type="match status" value="1"/>
</dbReference>
<accession>A0A4R5AI96</accession>
<dbReference type="InterPro" id="IPR036388">
    <property type="entry name" value="WH-like_DNA-bd_sf"/>
</dbReference>
<dbReference type="SUPFAM" id="SSF48008">
    <property type="entry name" value="GntR ligand-binding domain-like"/>
    <property type="match status" value="1"/>
</dbReference>
<dbReference type="GO" id="GO:0003677">
    <property type="term" value="F:DNA binding"/>
    <property type="evidence" value="ECO:0007669"/>
    <property type="project" value="UniProtKB-KW"/>
</dbReference>
<organism evidence="5 6">
    <name type="scientific">Jiangella aurantiaca</name>
    <dbReference type="NCBI Taxonomy" id="2530373"/>
    <lineage>
        <taxon>Bacteria</taxon>
        <taxon>Bacillati</taxon>
        <taxon>Actinomycetota</taxon>
        <taxon>Actinomycetes</taxon>
        <taxon>Jiangellales</taxon>
        <taxon>Jiangellaceae</taxon>
        <taxon>Jiangella</taxon>
    </lineage>
</organism>
<dbReference type="InterPro" id="IPR000524">
    <property type="entry name" value="Tscrpt_reg_HTH_GntR"/>
</dbReference>
<evidence type="ECO:0000313" key="6">
    <source>
        <dbReference type="Proteomes" id="UP000295217"/>
    </source>
</evidence>
<evidence type="ECO:0000256" key="1">
    <source>
        <dbReference type="ARBA" id="ARBA00023015"/>
    </source>
</evidence>